<dbReference type="Proteomes" id="UP000031012">
    <property type="component" value="Unassembled WGS sequence"/>
</dbReference>
<evidence type="ECO:0000313" key="2">
    <source>
        <dbReference type="Proteomes" id="UP000031012"/>
    </source>
</evidence>
<dbReference type="AlphaFoldDB" id="A0A0B2UBQ5"/>
<accession>A0A0B2UBQ5</accession>
<proteinExistence type="predicted"/>
<reference evidence="1 2" key="1">
    <citation type="submission" date="2014-03" db="EMBL/GenBank/DDBJ databases">
        <title>Genome sequence of the diesel-degrader and plant-growth promoter Acinetobacter oleivorans PF-1 isolated from the roots of poplar tree.</title>
        <authorList>
            <person name="Gkorezis P."/>
            <person name="van Hamme J."/>
            <person name="Rineau F."/>
            <person name="Vangronsveld J."/>
            <person name="Francetti A."/>
        </authorList>
    </citation>
    <scope>NUCLEOTIDE SEQUENCE [LARGE SCALE GENOMIC DNA]</scope>
    <source>
        <strain evidence="1 2">PF1</strain>
    </source>
</reference>
<comment type="caution">
    <text evidence="1">The sequence shown here is derived from an EMBL/GenBank/DDBJ whole genome shotgun (WGS) entry which is preliminary data.</text>
</comment>
<evidence type="ECO:0000313" key="1">
    <source>
        <dbReference type="EMBL" id="KHN66649.1"/>
    </source>
</evidence>
<sequence>MIDNCALIDQEYKLIFDLKIWLEKNGEDEMRSTHALTRDNTTSSGLSGVYGLYGTSDWGDNVEKGNIETYIVSGVIVDLSKGNIFVDDNIMITIESDNTEDEIYEGVVFTNENLKREFSHLYSIGNKIVVFYILDELKDKDTWNPLIQNKNGTLPITSKIYIKEKK</sequence>
<name>A0A0B2UBQ5_9GAMM</name>
<gene>
    <name evidence="1" type="ORF">DH17_01175</name>
</gene>
<protein>
    <submittedName>
        <fullName evidence="1">Uncharacterized protein</fullName>
    </submittedName>
</protein>
<organism evidence="1 2">
    <name type="scientific">Acinetobacter oleivorans</name>
    <dbReference type="NCBI Taxonomy" id="1148157"/>
    <lineage>
        <taxon>Bacteria</taxon>
        <taxon>Pseudomonadati</taxon>
        <taxon>Pseudomonadota</taxon>
        <taxon>Gammaproteobacteria</taxon>
        <taxon>Moraxellales</taxon>
        <taxon>Moraxellaceae</taxon>
        <taxon>Acinetobacter</taxon>
    </lineage>
</organism>
<dbReference type="EMBL" id="JHQK01000010">
    <property type="protein sequence ID" value="KHN66649.1"/>
    <property type="molecule type" value="Genomic_DNA"/>
</dbReference>